<dbReference type="Gene3D" id="3.30.420.10">
    <property type="entry name" value="Ribonuclease H-like superfamily/Ribonuclease H"/>
    <property type="match status" value="1"/>
</dbReference>
<dbReference type="InterPro" id="IPR044730">
    <property type="entry name" value="RNase_H-like_dom_plant"/>
</dbReference>
<sequence>MSEMGTGVVGRDSNGACCAWSCRCFPFCGGAEHAELMAAREGVELAIREGWTDVVFEGDNSSVISRFQSLEEDLSALGSLTQYIVLFGAGAGA</sequence>
<feature type="domain" description="RNase H type-1" evidence="1">
    <location>
        <begin position="5"/>
        <end position="80"/>
    </location>
</feature>
<dbReference type="InterPro" id="IPR002156">
    <property type="entry name" value="RNaseH_domain"/>
</dbReference>
<organism evidence="2 3">
    <name type="scientific">Buddleja alternifolia</name>
    <dbReference type="NCBI Taxonomy" id="168488"/>
    <lineage>
        <taxon>Eukaryota</taxon>
        <taxon>Viridiplantae</taxon>
        <taxon>Streptophyta</taxon>
        <taxon>Embryophyta</taxon>
        <taxon>Tracheophyta</taxon>
        <taxon>Spermatophyta</taxon>
        <taxon>Magnoliopsida</taxon>
        <taxon>eudicotyledons</taxon>
        <taxon>Gunneridae</taxon>
        <taxon>Pentapetalae</taxon>
        <taxon>asterids</taxon>
        <taxon>lamiids</taxon>
        <taxon>Lamiales</taxon>
        <taxon>Scrophulariaceae</taxon>
        <taxon>Buddlejeae</taxon>
        <taxon>Buddleja</taxon>
    </lineage>
</organism>
<keyword evidence="3" id="KW-1185">Reference proteome</keyword>
<dbReference type="AlphaFoldDB" id="A0AAV6WZQ9"/>
<dbReference type="PANTHER" id="PTHR47074:SF11">
    <property type="entry name" value="REVERSE TRANSCRIPTASE-LIKE PROTEIN"/>
    <property type="match status" value="1"/>
</dbReference>
<dbReference type="Pfam" id="PF13456">
    <property type="entry name" value="RVT_3"/>
    <property type="match status" value="1"/>
</dbReference>
<evidence type="ECO:0000313" key="2">
    <source>
        <dbReference type="EMBL" id="KAG8373687.1"/>
    </source>
</evidence>
<protein>
    <recommendedName>
        <fullName evidence="1">RNase H type-1 domain-containing protein</fullName>
    </recommendedName>
</protein>
<accession>A0AAV6WZQ9</accession>
<name>A0AAV6WZQ9_9LAMI</name>
<dbReference type="GO" id="GO:0003676">
    <property type="term" value="F:nucleic acid binding"/>
    <property type="evidence" value="ECO:0007669"/>
    <property type="project" value="InterPro"/>
</dbReference>
<gene>
    <name evidence="2" type="ORF">BUALT_Bualt11G0050500</name>
</gene>
<dbReference type="InterPro" id="IPR052929">
    <property type="entry name" value="RNase_H-like_EbsB-rel"/>
</dbReference>
<dbReference type="Proteomes" id="UP000826271">
    <property type="component" value="Unassembled WGS sequence"/>
</dbReference>
<dbReference type="GO" id="GO:0004523">
    <property type="term" value="F:RNA-DNA hybrid ribonuclease activity"/>
    <property type="evidence" value="ECO:0007669"/>
    <property type="project" value="InterPro"/>
</dbReference>
<dbReference type="PANTHER" id="PTHR47074">
    <property type="entry name" value="BNAC02G40300D PROTEIN"/>
    <property type="match status" value="1"/>
</dbReference>
<dbReference type="SUPFAM" id="SSF53098">
    <property type="entry name" value="Ribonuclease H-like"/>
    <property type="match status" value="1"/>
</dbReference>
<evidence type="ECO:0000313" key="3">
    <source>
        <dbReference type="Proteomes" id="UP000826271"/>
    </source>
</evidence>
<dbReference type="InterPro" id="IPR012337">
    <property type="entry name" value="RNaseH-like_sf"/>
</dbReference>
<dbReference type="EMBL" id="WHWC01000011">
    <property type="protein sequence ID" value="KAG8373687.1"/>
    <property type="molecule type" value="Genomic_DNA"/>
</dbReference>
<evidence type="ECO:0000259" key="1">
    <source>
        <dbReference type="Pfam" id="PF13456"/>
    </source>
</evidence>
<proteinExistence type="predicted"/>
<comment type="caution">
    <text evidence="2">The sequence shown here is derived from an EMBL/GenBank/DDBJ whole genome shotgun (WGS) entry which is preliminary data.</text>
</comment>
<dbReference type="CDD" id="cd06222">
    <property type="entry name" value="RNase_H_like"/>
    <property type="match status" value="1"/>
</dbReference>
<reference evidence="2" key="1">
    <citation type="submission" date="2019-10" db="EMBL/GenBank/DDBJ databases">
        <authorList>
            <person name="Zhang R."/>
            <person name="Pan Y."/>
            <person name="Wang J."/>
            <person name="Ma R."/>
            <person name="Yu S."/>
        </authorList>
    </citation>
    <scope>NUCLEOTIDE SEQUENCE</scope>
    <source>
        <strain evidence="2">LA-IB0</strain>
        <tissue evidence="2">Leaf</tissue>
    </source>
</reference>
<dbReference type="InterPro" id="IPR036397">
    <property type="entry name" value="RNaseH_sf"/>
</dbReference>